<dbReference type="HOGENOM" id="CLU_2990799_0_0_10"/>
<dbReference type="OrthoDB" id="1189823at2"/>
<name>A9DWU9_9FLAO</name>
<evidence type="ECO:0000313" key="2">
    <source>
        <dbReference type="Proteomes" id="UP000002945"/>
    </source>
</evidence>
<sequence>MLQQIKKVGSVLSKSKQKVILGGKAPGCDQNGDMCCITNSESEYECEVATCRGGSCR</sequence>
<dbReference type="STRING" id="391587.KAOT1_07183"/>
<dbReference type="Proteomes" id="UP000002945">
    <property type="component" value="Unassembled WGS sequence"/>
</dbReference>
<gene>
    <name evidence="1" type="ORF">KAOT1_07183</name>
</gene>
<evidence type="ECO:0000313" key="1">
    <source>
        <dbReference type="EMBL" id="EDP95932.1"/>
    </source>
</evidence>
<comment type="caution">
    <text evidence="1">The sequence shown here is derived from an EMBL/GenBank/DDBJ whole genome shotgun (WGS) entry which is preliminary data.</text>
</comment>
<organism evidence="1 2">
    <name type="scientific">Kordia algicida OT-1</name>
    <dbReference type="NCBI Taxonomy" id="391587"/>
    <lineage>
        <taxon>Bacteria</taxon>
        <taxon>Pseudomonadati</taxon>
        <taxon>Bacteroidota</taxon>
        <taxon>Flavobacteriia</taxon>
        <taxon>Flavobacteriales</taxon>
        <taxon>Flavobacteriaceae</taxon>
        <taxon>Kordia</taxon>
    </lineage>
</organism>
<proteinExistence type="predicted"/>
<keyword evidence="2" id="KW-1185">Reference proteome</keyword>
<reference evidence="1 2" key="1">
    <citation type="journal article" date="2011" name="J. Bacteriol.">
        <title>Genome sequence of the algicidal bacterium Kordia algicida OT-1.</title>
        <authorList>
            <person name="Lee H.S."/>
            <person name="Kang S.G."/>
            <person name="Kwon K.K."/>
            <person name="Lee J.H."/>
            <person name="Kim S.J."/>
        </authorList>
    </citation>
    <scope>NUCLEOTIDE SEQUENCE [LARGE SCALE GENOMIC DNA]</scope>
    <source>
        <strain evidence="1 2">OT-1</strain>
    </source>
</reference>
<dbReference type="EMBL" id="ABIB01000005">
    <property type="protein sequence ID" value="EDP95932.1"/>
    <property type="molecule type" value="Genomic_DNA"/>
</dbReference>
<dbReference type="AlphaFoldDB" id="A9DWU9"/>
<dbReference type="RefSeq" id="WP_007094003.1">
    <property type="nucleotide sequence ID" value="NZ_DS544873.1"/>
</dbReference>
<protein>
    <submittedName>
        <fullName evidence="1">Uncharacterized protein</fullName>
    </submittedName>
</protein>
<accession>A9DWU9</accession>